<accession>A0AAU9JIF6</accession>
<reference evidence="1" key="1">
    <citation type="submission" date="2021-09" db="EMBL/GenBank/DDBJ databases">
        <authorList>
            <consortium name="AG Swart"/>
            <person name="Singh M."/>
            <person name="Singh A."/>
            <person name="Seah K."/>
            <person name="Emmerich C."/>
        </authorList>
    </citation>
    <scope>NUCLEOTIDE SEQUENCE</scope>
    <source>
        <strain evidence="1">ATCC30299</strain>
    </source>
</reference>
<organism evidence="1 2">
    <name type="scientific">Blepharisma stoltei</name>
    <dbReference type="NCBI Taxonomy" id="1481888"/>
    <lineage>
        <taxon>Eukaryota</taxon>
        <taxon>Sar</taxon>
        <taxon>Alveolata</taxon>
        <taxon>Ciliophora</taxon>
        <taxon>Postciliodesmatophora</taxon>
        <taxon>Heterotrichea</taxon>
        <taxon>Heterotrichida</taxon>
        <taxon>Blepharismidae</taxon>
        <taxon>Blepharisma</taxon>
    </lineage>
</organism>
<evidence type="ECO:0000313" key="2">
    <source>
        <dbReference type="Proteomes" id="UP001162131"/>
    </source>
</evidence>
<dbReference type="EMBL" id="CAJZBQ010000040">
    <property type="protein sequence ID" value="CAG9326050.1"/>
    <property type="molecule type" value="Genomic_DNA"/>
</dbReference>
<evidence type="ECO:0000313" key="1">
    <source>
        <dbReference type="EMBL" id="CAG9326050.1"/>
    </source>
</evidence>
<dbReference type="Proteomes" id="UP001162131">
    <property type="component" value="Unassembled WGS sequence"/>
</dbReference>
<gene>
    <name evidence="1" type="ORF">BSTOLATCC_MIC40491</name>
</gene>
<keyword evidence="2" id="KW-1185">Reference proteome</keyword>
<name>A0AAU9JIF6_9CILI</name>
<proteinExistence type="predicted"/>
<protein>
    <submittedName>
        <fullName evidence="1">Uncharacterized protein</fullName>
    </submittedName>
</protein>
<sequence length="415" mass="48002">MSLSIAGHGLNKPVIKNLDVKSETSYIPVPLEALKHPYLDDNPIFQELKRKLSAYYEHIAYSPQDKNNWESIFYSSLSALLNEIVYTRDKELQMELLNKVSKWSSEKLKERRNLTAKPSIRRPTYITENQDLTPISSSRKSTDSRTRTVVPELTARSLTPLSYSPKSSQMNDTKYMAFTYRSAVEEYPEVEKSLDRRYRIFRDRETREKQAILFKQMALSKWEKSKSRKEEEISSKLQQLDSSYKIIRDDNKKKAEISAKKRIYDFRKAVKTENSDDSQSEDGDEADEHYQIIEKIGKTRNQVARILPIELQPYRPKSIKNASLTMHFNKKQEQERYYRTPDRITSGQMTEAMAVKAKLAAQGILMPLKDIESGLISHDGQGKILLSSLPKGGENLLSNNFQNIDSKGRKVLRSK</sequence>
<dbReference type="AlphaFoldDB" id="A0AAU9JIF6"/>
<comment type="caution">
    <text evidence="1">The sequence shown here is derived from an EMBL/GenBank/DDBJ whole genome shotgun (WGS) entry which is preliminary data.</text>
</comment>